<accession>A0A8S5UY91</accession>
<protein>
    <submittedName>
        <fullName evidence="2">Uncharacterized protein</fullName>
    </submittedName>
</protein>
<sequence length="73" mass="8681">MCPSPHFRALYGAVGYRAVRQRGPRLSYRHVTYPNGTYRRVTLPPSRLRLRTRKLRPNKLPRGNIRHRNITRT</sequence>
<evidence type="ECO:0000256" key="1">
    <source>
        <dbReference type="SAM" id="MobiDB-lite"/>
    </source>
</evidence>
<evidence type="ECO:0000313" key="2">
    <source>
        <dbReference type="EMBL" id="DAF99411.1"/>
    </source>
</evidence>
<proteinExistence type="predicted"/>
<organism evidence="2">
    <name type="scientific">Siphoviridae sp. ctjKY6</name>
    <dbReference type="NCBI Taxonomy" id="2825631"/>
    <lineage>
        <taxon>Viruses</taxon>
        <taxon>Duplodnaviria</taxon>
        <taxon>Heunggongvirae</taxon>
        <taxon>Uroviricota</taxon>
        <taxon>Caudoviricetes</taxon>
    </lineage>
</organism>
<dbReference type="EMBL" id="BK016165">
    <property type="protein sequence ID" value="DAF99411.1"/>
    <property type="molecule type" value="Genomic_DNA"/>
</dbReference>
<feature type="region of interest" description="Disordered" evidence="1">
    <location>
        <begin position="53"/>
        <end position="73"/>
    </location>
</feature>
<reference evidence="2" key="1">
    <citation type="journal article" date="2021" name="Proc. Natl. Acad. Sci. U.S.A.">
        <title>A Catalog of Tens of Thousands of Viruses from Human Metagenomes Reveals Hidden Associations with Chronic Diseases.</title>
        <authorList>
            <person name="Tisza M.J."/>
            <person name="Buck C.B."/>
        </authorList>
    </citation>
    <scope>NUCLEOTIDE SEQUENCE</scope>
    <source>
        <strain evidence="2">CtjKY6</strain>
    </source>
</reference>
<name>A0A8S5UY91_9CAUD</name>